<dbReference type="Proteomes" id="UP001642260">
    <property type="component" value="Unassembled WGS sequence"/>
</dbReference>
<sequence>MKFSGEFDTQPGRRHVTCAKFKNDGFHFRHPWVFAKEDEVKRLMSCVDRMVAQIVDIKDQVQRIGTRT</sequence>
<keyword evidence="2" id="KW-1185">Reference proteome</keyword>
<gene>
    <name evidence="1" type="ORF">ERUC_LOCUS45011</name>
</gene>
<evidence type="ECO:0000313" key="1">
    <source>
        <dbReference type="EMBL" id="CAH8392528.1"/>
    </source>
</evidence>
<dbReference type="EMBL" id="CAKOAT010996668">
    <property type="protein sequence ID" value="CAH8392528.1"/>
    <property type="molecule type" value="Genomic_DNA"/>
</dbReference>
<evidence type="ECO:0000313" key="2">
    <source>
        <dbReference type="Proteomes" id="UP001642260"/>
    </source>
</evidence>
<protein>
    <submittedName>
        <fullName evidence="1">Uncharacterized protein</fullName>
    </submittedName>
</protein>
<proteinExistence type="predicted"/>
<reference evidence="1 2" key="1">
    <citation type="submission" date="2022-03" db="EMBL/GenBank/DDBJ databases">
        <authorList>
            <person name="Macdonald S."/>
            <person name="Ahmed S."/>
            <person name="Newling K."/>
        </authorList>
    </citation>
    <scope>NUCLEOTIDE SEQUENCE [LARGE SCALE GENOMIC DNA]</scope>
</reference>
<organism evidence="1 2">
    <name type="scientific">Eruca vesicaria subsp. sativa</name>
    <name type="common">Garden rocket</name>
    <name type="synonym">Eruca sativa</name>
    <dbReference type="NCBI Taxonomy" id="29727"/>
    <lineage>
        <taxon>Eukaryota</taxon>
        <taxon>Viridiplantae</taxon>
        <taxon>Streptophyta</taxon>
        <taxon>Embryophyta</taxon>
        <taxon>Tracheophyta</taxon>
        <taxon>Spermatophyta</taxon>
        <taxon>Magnoliopsida</taxon>
        <taxon>eudicotyledons</taxon>
        <taxon>Gunneridae</taxon>
        <taxon>Pentapetalae</taxon>
        <taxon>rosids</taxon>
        <taxon>malvids</taxon>
        <taxon>Brassicales</taxon>
        <taxon>Brassicaceae</taxon>
        <taxon>Brassiceae</taxon>
        <taxon>Eruca</taxon>
    </lineage>
</organism>
<comment type="caution">
    <text evidence="1">The sequence shown here is derived from an EMBL/GenBank/DDBJ whole genome shotgun (WGS) entry which is preliminary data.</text>
</comment>
<dbReference type="AlphaFoldDB" id="A0ABC8M855"/>
<name>A0ABC8M855_ERUVS</name>
<accession>A0ABC8M855</accession>